<dbReference type="Pfam" id="PF11326">
    <property type="entry name" value="PANTS-like"/>
    <property type="match status" value="1"/>
</dbReference>
<dbReference type="PANTHER" id="PTHR28052">
    <property type="entry name" value="UPF0545 PROTEIN C22ORF39"/>
    <property type="match status" value="1"/>
</dbReference>
<feature type="region of interest" description="Disordered" evidence="5">
    <location>
        <begin position="142"/>
        <end position="161"/>
    </location>
</feature>
<dbReference type="InterPro" id="IPR021475">
    <property type="entry name" value="Pants/Emi1-like"/>
</dbReference>
<name>A0A1E1WCH5_PECGO</name>
<evidence type="ECO:0000256" key="2">
    <source>
        <dbReference type="ARBA" id="ARBA00043942"/>
    </source>
</evidence>
<reference evidence="6" key="1">
    <citation type="submission" date="2015-09" db="EMBL/GenBank/DDBJ databases">
        <title>De novo assembly of Pectinophora gossypiella (Pink Bollworm) gut transcriptome.</title>
        <authorList>
            <person name="Tassone E.E."/>
        </authorList>
    </citation>
    <scope>NUCLEOTIDE SEQUENCE</scope>
</reference>
<comment type="similarity">
    <text evidence="1">Belongs to the UPF0545 family.</text>
</comment>
<evidence type="ECO:0000256" key="3">
    <source>
        <dbReference type="ARBA" id="ARBA00044072"/>
    </source>
</evidence>
<evidence type="ECO:0000313" key="6">
    <source>
        <dbReference type="EMBL" id="JAT84678.1"/>
    </source>
</evidence>
<dbReference type="EMBL" id="GDQN01006376">
    <property type="protein sequence ID" value="JAT84678.1"/>
    <property type="molecule type" value="Transcribed_RNA"/>
</dbReference>
<proteinExistence type="inferred from homology"/>
<sequence>MSDTKENTAEAEETQTETSEAPIDIEPEDKWLIRDCDLYKDEYDECTSFRGRFHQYFIFGETLDCNQWKRDYDNCCKWVDNKDIKAAEAVIKSERLRRLIRLRGHMKNDTWKKRESPPSDWDRPLPEWMVKRDENTYLAQKAKEMREGTEEAEKGGFCSIM</sequence>
<comment type="subcellular location">
    <subcellularLocation>
        <location evidence="2">Synaptic cleft</location>
    </subcellularLocation>
</comment>
<feature type="region of interest" description="Disordered" evidence="5">
    <location>
        <begin position="1"/>
        <end position="26"/>
    </location>
</feature>
<dbReference type="PANTHER" id="PTHR28052:SF1">
    <property type="entry name" value="UPF0545 PROTEIN C22ORF39"/>
    <property type="match status" value="1"/>
</dbReference>
<feature type="compositionally biased region" description="Basic and acidic residues" evidence="5">
    <location>
        <begin position="142"/>
        <end position="154"/>
    </location>
</feature>
<organism evidence="6">
    <name type="scientific">Pectinophora gossypiella</name>
    <name type="common">Cotton pink bollworm</name>
    <name type="synonym">Depressaria gossypiella</name>
    <dbReference type="NCBI Taxonomy" id="13191"/>
    <lineage>
        <taxon>Eukaryota</taxon>
        <taxon>Metazoa</taxon>
        <taxon>Ecdysozoa</taxon>
        <taxon>Arthropoda</taxon>
        <taxon>Hexapoda</taxon>
        <taxon>Insecta</taxon>
        <taxon>Pterygota</taxon>
        <taxon>Neoptera</taxon>
        <taxon>Endopterygota</taxon>
        <taxon>Lepidoptera</taxon>
        <taxon>Glossata</taxon>
        <taxon>Ditrysia</taxon>
        <taxon>Gelechioidea</taxon>
        <taxon>Gelechiidae</taxon>
        <taxon>Apatetrinae</taxon>
        <taxon>Pectinophora</taxon>
    </lineage>
</organism>
<gene>
    <name evidence="6" type="ORF">g.17020</name>
</gene>
<evidence type="ECO:0000256" key="5">
    <source>
        <dbReference type="SAM" id="MobiDB-lite"/>
    </source>
</evidence>
<evidence type="ECO:0000256" key="1">
    <source>
        <dbReference type="ARBA" id="ARBA00006412"/>
    </source>
</evidence>
<dbReference type="GO" id="GO:0043083">
    <property type="term" value="C:synaptic cleft"/>
    <property type="evidence" value="ECO:0007669"/>
    <property type="project" value="UniProtKB-SubCell"/>
</dbReference>
<protein>
    <recommendedName>
        <fullName evidence="3">Synaptic plasticity regulator PANTS</fullName>
    </recommendedName>
    <alternativeName>
        <fullName evidence="4">Plasticity-associated neural transcript short</fullName>
    </alternativeName>
</protein>
<accession>A0A1E1WCH5</accession>
<dbReference type="OrthoDB" id="5946508at2759"/>
<evidence type="ECO:0000256" key="4">
    <source>
        <dbReference type="ARBA" id="ARBA00044235"/>
    </source>
</evidence>
<dbReference type="AlphaFoldDB" id="A0A1E1WCH5"/>